<keyword evidence="2" id="KW-1185">Reference proteome</keyword>
<evidence type="ECO:0000313" key="2">
    <source>
        <dbReference type="Proteomes" id="UP001499841"/>
    </source>
</evidence>
<dbReference type="Proteomes" id="UP001499841">
    <property type="component" value="Unassembled WGS sequence"/>
</dbReference>
<dbReference type="EMBL" id="BAABBA010000003">
    <property type="protein sequence ID" value="GAA4286599.1"/>
    <property type="molecule type" value="Genomic_DNA"/>
</dbReference>
<evidence type="ECO:0000313" key="1">
    <source>
        <dbReference type="EMBL" id="GAA4286599.1"/>
    </source>
</evidence>
<organism evidence="1 2">
    <name type="scientific">Georgenia daeguensis</name>
    <dbReference type="NCBI Taxonomy" id="908355"/>
    <lineage>
        <taxon>Bacteria</taxon>
        <taxon>Bacillati</taxon>
        <taxon>Actinomycetota</taxon>
        <taxon>Actinomycetes</taxon>
        <taxon>Micrococcales</taxon>
        <taxon>Bogoriellaceae</taxon>
        <taxon>Georgenia</taxon>
    </lineage>
</organism>
<reference evidence="2" key="1">
    <citation type="journal article" date="2019" name="Int. J. Syst. Evol. Microbiol.">
        <title>The Global Catalogue of Microorganisms (GCM) 10K type strain sequencing project: providing services to taxonomists for standard genome sequencing and annotation.</title>
        <authorList>
            <consortium name="The Broad Institute Genomics Platform"/>
            <consortium name="The Broad Institute Genome Sequencing Center for Infectious Disease"/>
            <person name="Wu L."/>
            <person name="Ma J."/>
        </authorList>
    </citation>
    <scope>NUCLEOTIDE SEQUENCE [LARGE SCALE GENOMIC DNA]</scope>
    <source>
        <strain evidence="2">JCM 17459</strain>
    </source>
</reference>
<name>A0ABP8ERG3_9MICO</name>
<accession>A0ABP8ERG3</accession>
<proteinExistence type="predicted"/>
<sequence>MVAGLNIGEDAAEAVISMQFRRLSRRERTPLETEIEDLVEALSP</sequence>
<protein>
    <submittedName>
        <fullName evidence="1">Uncharacterized protein</fullName>
    </submittedName>
</protein>
<comment type="caution">
    <text evidence="1">The sequence shown here is derived from an EMBL/GenBank/DDBJ whole genome shotgun (WGS) entry which is preliminary data.</text>
</comment>
<gene>
    <name evidence="1" type="ORF">GCM10022262_09580</name>
</gene>